<feature type="compositionally biased region" description="Basic and acidic residues" evidence="1">
    <location>
        <begin position="9"/>
        <end position="21"/>
    </location>
</feature>
<feature type="compositionally biased region" description="Low complexity" evidence="1">
    <location>
        <begin position="24"/>
        <end position="34"/>
    </location>
</feature>
<comment type="caution">
    <text evidence="2">The sequence shown here is derived from an EMBL/GenBank/DDBJ whole genome shotgun (WGS) entry which is preliminary data.</text>
</comment>
<keyword evidence="3" id="KW-1185">Reference proteome</keyword>
<sequence length="729" mass="78497">MSADNAPAPDREAAGPDRGGAREPGGAADDGAGPRPDDRLFGAAGARDAGAGDDDPAESWAAASRTYREARSTFNLHDSSGYVSTGSIGTFSIHVGPPARVLAGPVAAEELTTLRDTLHEPPGYAEFKSRLRADRLIVLLGRSGTGRMFTALSLLDDLSRGSVARLDPATDLKELEAEHLTAGRGFALEPDTFPGELELDRLRGILEHREAYGVLLAVPEDGHAPAAVGRYRLTFRPAGADEVLDSQLRYALADRPDLVEEARGLARSEDVTTALGLGELLPAEATRLAGLLARRVTGDLPQEELLDECRDFALRQAAVWFANGERAEELPRLRDSALRVSLAVLGHASVSAVIEAAELLTWEFAVTTDPDNAPGRPLFSQDLDARLVAARAVTEAGTEALGDEDVPVGTVRFAGERLAPAVLEHLWQYRHNVRGPVLRWLSSLCDDPRAQVWVRAALAAGALCRFDCSHTVQHILQPMAAASQARRRLFAATALDLALTDPHVGPAVAALVRRWAMEGSAGLRRTAAVVLGRGRAAESVARALDLLGTVGTWQEGEARVDAAQNIVQLMGSTVAPLPMRRVRGWLGDARPEYQNLGLQSTLFLAGTRVDEVWNPAPEIAHLGEVPLLVALAEARPEHASGLAGLLWTALNTARSYESALETVEDWFTRSAGRPWAAALLRLLRHLLHTEDDKKRLLSLIHELTQDPYQPLAQDHARLLRRAVQGEGTR</sequence>
<evidence type="ECO:0000313" key="2">
    <source>
        <dbReference type="EMBL" id="GAA2136707.1"/>
    </source>
</evidence>
<name>A0ABN2Z4R6_9ACTN</name>
<dbReference type="EMBL" id="BAAAPF010000177">
    <property type="protein sequence ID" value="GAA2136707.1"/>
    <property type="molecule type" value="Genomic_DNA"/>
</dbReference>
<accession>A0ABN2Z4R6</accession>
<proteinExistence type="predicted"/>
<dbReference type="Proteomes" id="UP001500443">
    <property type="component" value="Unassembled WGS sequence"/>
</dbReference>
<evidence type="ECO:0000256" key="1">
    <source>
        <dbReference type="SAM" id="MobiDB-lite"/>
    </source>
</evidence>
<gene>
    <name evidence="2" type="ORF">GCM10009802_45620</name>
</gene>
<evidence type="ECO:0008006" key="4">
    <source>
        <dbReference type="Google" id="ProtNLM"/>
    </source>
</evidence>
<reference evidence="2 3" key="1">
    <citation type="journal article" date="2019" name="Int. J. Syst. Evol. Microbiol.">
        <title>The Global Catalogue of Microorganisms (GCM) 10K type strain sequencing project: providing services to taxonomists for standard genome sequencing and annotation.</title>
        <authorList>
            <consortium name="The Broad Institute Genomics Platform"/>
            <consortium name="The Broad Institute Genome Sequencing Center for Infectious Disease"/>
            <person name="Wu L."/>
            <person name="Ma J."/>
        </authorList>
    </citation>
    <scope>NUCLEOTIDE SEQUENCE [LARGE SCALE GENOMIC DNA]</scope>
    <source>
        <strain evidence="2 3">JCM 15481</strain>
    </source>
</reference>
<evidence type="ECO:0000313" key="3">
    <source>
        <dbReference type="Proteomes" id="UP001500443"/>
    </source>
</evidence>
<feature type="region of interest" description="Disordered" evidence="1">
    <location>
        <begin position="1"/>
        <end position="57"/>
    </location>
</feature>
<dbReference type="RefSeq" id="WP_344291870.1">
    <property type="nucleotide sequence ID" value="NZ_BAAAPF010000177.1"/>
</dbReference>
<protein>
    <recommendedName>
        <fullName evidence="4">HEAT repeat domain-containing protein</fullName>
    </recommendedName>
</protein>
<organism evidence="2 3">
    <name type="scientific">Streptomyces synnematoformans</name>
    <dbReference type="NCBI Taxonomy" id="415721"/>
    <lineage>
        <taxon>Bacteria</taxon>
        <taxon>Bacillati</taxon>
        <taxon>Actinomycetota</taxon>
        <taxon>Actinomycetes</taxon>
        <taxon>Kitasatosporales</taxon>
        <taxon>Streptomycetaceae</taxon>
        <taxon>Streptomyces</taxon>
    </lineage>
</organism>